<keyword evidence="17" id="KW-1185">Reference proteome</keyword>
<dbReference type="AlphaFoldDB" id="A0A371ETY7"/>
<dbReference type="GO" id="GO:0046872">
    <property type="term" value="F:metal ion binding"/>
    <property type="evidence" value="ECO:0007669"/>
    <property type="project" value="UniProtKB-KW"/>
</dbReference>
<evidence type="ECO:0000313" key="17">
    <source>
        <dbReference type="Proteomes" id="UP000257109"/>
    </source>
</evidence>
<accession>A0A371ETY7</accession>
<evidence type="ECO:0000256" key="9">
    <source>
        <dbReference type="ARBA" id="ARBA00022842"/>
    </source>
</evidence>
<evidence type="ECO:0000256" key="12">
    <source>
        <dbReference type="ARBA" id="ARBA00022932"/>
    </source>
</evidence>
<dbReference type="PANTHER" id="PTHR42648:SF11">
    <property type="entry name" value="TRANSPOSON TY4-P GAG-POL POLYPROTEIN"/>
    <property type="match status" value="1"/>
</dbReference>
<dbReference type="GO" id="GO:0015074">
    <property type="term" value="P:DNA integration"/>
    <property type="evidence" value="ECO:0007669"/>
    <property type="project" value="UniProtKB-KW"/>
</dbReference>
<keyword evidence="2" id="KW-0645">Protease</keyword>
<dbReference type="OrthoDB" id="1739705at2759"/>
<keyword evidence="7" id="KW-0378">Hydrolase</keyword>
<keyword evidence="3" id="KW-0540">Nuclease</keyword>
<feature type="compositionally biased region" description="Basic and acidic residues" evidence="14">
    <location>
        <begin position="49"/>
        <end position="68"/>
    </location>
</feature>
<sequence>MSSLQACVERFKRRHEEPLEQVLNVKTSLKENGEKIKGNVVMEEDVDMDTTKEGRGDHDNFDNNERSHKPTRGRGRGRGRDNFGRTNERRTNVEEKVNLVGDKEEDKEPTLFKNICGCNEKFVELKEKVKGNVYFGDSSKVQIQEKSTILISLKDGSHKFIKDVFYVPKLRNDEGDHHISHPYQLSEACLLGKHTRKFFLREAELRANESLQLVHINVFCPIDPPSFGKINYFLLFIDDFSRKICVNFVKNFKTLTEKESDYVIKVLRYDKSN</sequence>
<organism evidence="16 17">
    <name type="scientific">Mucuna pruriens</name>
    <name type="common">Velvet bean</name>
    <name type="synonym">Dolichos pruriens</name>
    <dbReference type="NCBI Taxonomy" id="157652"/>
    <lineage>
        <taxon>Eukaryota</taxon>
        <taxon>Viridiplantae</taxon>
        <taxon>Streptophyta</taxon>
        <taxon>Embryophyta</taxon>
        <taxon>Tracheophyta</taxon>
        <taxon>Spermatophyta</taxon>
        <taxon>Magnoliopsida</taxon>
        <taxon>eudicotyledons</taxon>
        <taxon>Gunneridae</taxon>
        <taxon>Pentapetalae</taxon>
        <taxon>rosids</taxon>
        <taxon>fabids</taxon>
        <taxon>Fabales</taxon>
        <taxon>Fabaceae</taxon>
        <taxon>Papilionoideae</taxon>
        <taxon>50 kb inversion clade</taxon>
        <taxon>NPAAA clade</taxon>
        <taxon>indigoferoid/millettioid clade</taxon>
        <taxon>Phaseoleae</taxon>
        <taxon>Mucuna</taxon>
    </lineage>
</organism>
<evidence type="ECO:0000256" key="2">
    <source>
        <dbReference type="ARBA" id="ARBA00022670"/>
    </source>
</evidence>
<proteinExistence type="predicted"/>
<evidence type="ECO:0000259" key="15">
    <source>
        <dbReference type="Pfam" id="PF22936"/>
    </source>
</evidence>
<feature type="compositionally biased region" description="Basic and acidic residues" evidence="14">
    <location>
        <begin position="78"/>
        <end position="92"/>
    </location>
</feature>
<keyword evidence="4" id="KW-0479">Metal-binding</keyword>
<evidence type="ECO:0000256" key="3">
    <source>
        <dbReference type="ARBA" id="ARBA00022722"/>
    </source>
</evidence>
<gene>
    <name evidence="16" type="ORF">CR513_51363</name>
</gene>
<evidence type="ECO:0000256" key="1">
    <source>
        <dbReference type="ARBA" id="ARBA00002180"/>
    </source>
</evidence>
<feature type="region of interest" description="Disordered" evidence="14">
    <location>
        <begin position="36"/>
        <end position="92"/>
    </location>
</feature>
<evidence type="ECO:0000256" key="8">
    <source>
        <dbReference type="ARBA" id="ARBA00022840"/>
    </source>
</evidence>
<keyword evidence="9" id="KW-0460">Magnesium</keyword>
<dbReference type="STRING" id="157652.A0A371ETY7"/>
<evidence type="ECO:0000256" key="4">
    <source>
        <dbReference type="ARBA" id="ARBA00022723"/>
    </source>
</evidence>
<dbReference type="GO" id="GO:0008233">
    <property type="term" value="F:peptidase activity"/>
    <property type="evidence" value="ECO:0007669"/>
    <property type="project" value="UniProtKB-KW"/>
</dbReference>
<dbReference type="GO" id="GO:0006310">
    <property type="term" value="P:DNA recombination"/>
    <property type="evidence" value="ECO:0007669"/>
    <property type="project" value="UniProtKB-KW"/>
</dbReference>
<comment type="function">
    <text evidence="1">The aspartyl protease (PR) mediates the proteolytic cleavages of the Gag and Gag-Pol polyproteins after assembly of the VLP.</text>
</comment>
<keyword evidence="10" id="KW-0229">DNA integration</keyword>
<evidence type="ECO:0000256" key="14">
    <source>
        <dbReference type="SAM" id="MobiDB-lite"/>
    </source>
</evidence>
<keyword evidence="12" id="KW-0808">Transferase</keyword>
<dbReference type="GO" id="GO:0003887">
    <property type="term" value="F:DNA-directed DNA polymerase activity"/>
    <property type="evidence" value="ECO:0007669"/>
    <property type="project" value="UniProtKB-KW"/>
</dbReference>
<dbReference type="Proteomes" id="UP000257109">
    <property type="component" value="Unassembled WGS sequence"/>
</dbReference>
<feature type="non-terminal residue" evidence="16">
    <location>
        <position position="1"/>
    </location>
</feature>
<evidence type="ECO:0000256" key="6">
    <source>
        <dbReference type="ARBA" id="ARBA00022759"/>
    </source>
</evidence>
<dbReference type="InterPro" id="IPR039537">
    <property type="entry name" value="Retrotran_Ty1/copia-like"/>
</dbReference>
<evidence type="ECO:0000256" key="10">
    <source>
        <dbReference type="ARBA" id="ARBA00022908"/>
    </source>
</evidence>
<keyword evidence="5" id="KW-0547">Nucleotide-binding</keyword>
<reference evidence="16" key="1">
    <citation type="submission" date="2018-05" db="EMBL/GenBank/DDBJ databases">
        <title>Draft genome of Mucuna pruriens seed.</title>
        <authorList>
            <person name="Nnadi N.E."/>
            <person name="Vos R."/>
            <person name="Hasami M.H."/>
            <person name="Devisetty U.K."/>
            <person name="Aguiy J.C."/>
        </authorList>
    </citation>
    <scope>NUCLEOTIDE SEQUENCE [LARGE SCALE GENOMIC DNA]</scope>
    <source>
        <strain evidence="16">JCA_2017</strain>
    </source>
</reference>
<evidence type="ECO:0000256" key="13">
    <source>
        <dbReference type="ARBA" id="ARBA00023172"/>
    </source>
</evidence>
<keyword evidence="11" id="KW-0695">RNA-directed DNA polymerase</keyword>
<evidence type="ECO:0000256" key="11">
    <source>
        <dbReference type="ARBA" id="ARBA00022918"/>
    </source>
</evidence>
<dbReference type="EMBL" id="QJKJ01012079">
    <property type="protein sequence ID" value="RDX69515.1"/>
    <property type="molecule type" value="Genomic_DNA"/>
</dbReference>
<evidence type="ECO:0000313" key="16">
    <source>
        <dbReference type="EMBL" id="RDX69515.1"/>
    </source>
</evidence>
<dbReference type="Pfam" id="PF22936">
    <property type="entry name" value="Pol_BBD"/>
    <property type="match status" value="1"/>
</dbReference>
<evidence type="ECO:0000256" key="7">
    <source>
        <dbReference type="ARBA" id="ARBA00022801"/>
    </source>
</evidence>
<keyword evidence="12" id="KW-0239">DNA-directed DNA polymerase</keyword>
<feature type="domain" description="Retrovirus-related Pol polyprotein from transposon TNT 1-94-like beta-barrel" evidence="15">
    <location>
        <begin position="114"/>
        <end position="172"/>
    </location>
</feature>
<dbReference type="PANTHER" id="PTHR42648">
    <property type="entry name" value="TRANSPOSASE, PUTATIVE-RELATED"/>
    <property type="match status" value="1"/>
</dbReference>
<keyword evidence="12" id="KW-0548">Nucleotidyltransferase</keyword>
<comment type="caution">
    <text evidence="16">The sequence shown here is derived from an EMBL/GenBank/DDBJ whole genome shotgun (WGS) entry which is preliminary data.</text>
</comment>
<keyword evidence="8" id="KW-0067">ATP-binding</keyword>
<keyword evidence="13" id="KW-0233">DNA recombination</keyword>
<dbReference type="GO" id="GO:0004519">
    <property type="term" value="F:endonuclease activity"/>
    <property type="evidence" value="ECO:0007669"/>
    <property type="project" value="UniProtKB-KW"/>
</dbReference>
<protein>
    <recommendedName>
        <fullName evidence="15">Retrovirus-related Pol polyprotein from transposon TNT 1-94-like beta-barrel domain-containing protein</fullName>
    </recommendedName>
</protein>
<dbReference type="GO" id="GO:0003964">
    <property type="term" value="F:RNA-directed DNA polymerase activity"/>
    <property type="evidence" value="ECO:0007669"/>
    <property type="project" value="UniProtKB-KW"/>
</dbReference>
<dbReference type="GO" id="GO:0006508">
    <property type="term" value="P:proteolysis"/>
    <property type="evidence" value="ECO:0007669"/>
    <property type="project" value="UniProtKB-KW"/>
</dbReference>
<name>A0A371ETY7_MUCPR</name>
<evidence type="ECO:0000256" key="5">
    <source>
        <dbReference type="ARBA" id="ARBA00022741"/>
    </source>
</evidence>
<dbReference type="InterPro" id="IPR054722">
    <property type="entry name" value="PolX-like_BBD"/>
</dbReference>
<keyword evidence="6" id="KW-0255">Endonuclease</keyword>
<dbReference type="GO" id="GO:0005524">
    <property type="term" value="F:ATP binding"/>
    <property type="evidence" value="ECO:0007669"/>
    <property type="project" value="UniProtKB-KW"/>
</dbReference>